<protein>
    <recommendedName>
        <fullName evidence="4">PEP-CTERM protein-sorting domain-containing protein</fullName>
    </recommendedName>
</protein>
<evidence type="ECO:0000256" key="1">
    <source>
        <dbReference type="SAM" id="SignalP"/>
    </source>
</evidence>
<evidence type="ECO:0000313" key="3">
    <source>
        <dbReference type="Proteomes" id="UP000249633"/>
    </source>
</evidence>
<comment type="caution">
    <text evidence="2">The sequence shown here is derived from an EMBL/GenBank/DDBJ whole genome shotgun (WGS) entry which is preliminary data.</text>
</comment>
<dbReference type="InterPro" id="IPR013424">
    <property type="entry name" value="Ice-binding_C"/>
</dbReference>
<name>A0A2W5FPY5_9BURK</name>
<keyword evidence="1" id="KW-0732">Signal</keyword>
<evidence type="ECO:0000313" key="2">
    <source>
        <dbReference type="EMBL" id="PZP35066.1"/>
    </source>
</evidence>
<reference evidence="2 3" key="1">
    <citation type="submission" date="2017-08" db="EMBL/GenBank/DDBJ databases">
        <title>Infants hospitalized years apart are colonized by the same room-sourced microbial strains.</title>
        <authorList>
            <person name="Brooks B."/>
            <person name="Olm M.R."/>
            <person name="Firek B.A."/>
            <person name="Baker R."/>
            <person name="Thomas B.C."/>
            <person name="Morowitz M.J."/>
            <person name="Banfield J.F."/>
        </authorList>
    </citation>
    <scope>NUCLEOTIDE SEQUENCE [LARGE SCALE GENOMIC DNA]</scope>
    <source>
        <strain evidence="2">S2_012_000_R2_81</strain>
    </source>
</reference>
<gene>
    <name evidence="2" type="ORF">DI603_04070</name>
</gene>
<evidence type="ECO:0008006" key="4">
    <source>
        <dbReference type="Google" id="ProtNLM"/>
    </source>
</evidence>
<dbReference type="NCBIfam" id="TIGR02595">
    <property type="entry name" value="PEP_CTERM"/>
    <property type="match status" value="1"/>
</dbReference>
<dbReference type="AlphaFoldDB" id="A0A2W5FPY5"/>
<proteinExistence type="predicted"/>
<accession>A0A2W5FPY5</accession>
<dbReference type="EMBL" id="QFOD01000003">
    <property type="protein sequence ID" value="PZP35066.1"/>
    <property type="molecule type" value="Genomic_DNA"/>
</dbReference>
<sequence>MLTRPILLLCAALAGPAWAQTPFVTGLFNTGVDAAGQPLAGYAPDPHYLIVGNPVFGTAYASRAGDGSPIDTSAWVADTPISSWINPVPGTGFEDQPGITDALRYETHFQVQAGFEGQVQLNGRWAADDSGLRIWLNGVQVAGIPVAQADTWQSFSISSGFVAGDNLLAFDTLSTLSPTGLRVEVTAVPEPGGLGLMLAGGLLVLRRVRRTA</sequence>
<feature type="signal peptide" evidence="1">
    <location>
        <begin position="1"/>
        <end position="19"/>
    </location>
</feature>
<feature type="chain" id="PRO_5016018786" description="PEP-CTERM protein-sorting domain-containing protein" evidence="1">
    <location>
        <begin position="20"/>
        <end position="212"/>
    </location>
</feature>
<organism evidence="2 3">
    <name type="scientific">Roseateles depolymerans</name>
    <dbReference type="NCBI Taxonomy" id="76731"/>
    <lineage>
        <taxon>Bacteria</taxon>
        <taxon>Pseudomonadati</taxon>
        <taxon>Pseudomonadota</taxon>
        <taxon>Betaproteobacteria</taxon>
        <taxon>Burkholderiales</taxon>
        <taxon>Sphaerotilaceae</taxon>
        <taxon>Roseateles</taxon>
    </lineage>
</organism>
<dbReference type="Proteomes" id="UP000249633">
    <property type="component" value="Unassembled WGS sequence"/>
</dbReference>